<evidence type="ECO:0000256" key="4">
    <source>
        <dbReference type="ARBA" id="ARBA00023163"/>
    </source>
</evidence>
<keyword evidence="1" id="KW-0547">Nucleotide-binding</keyword>
<dbReference type="AlphaFoldDB" id="A0A7D7QGQ7"/>
<feature type="compositionally biased region" description="Pro residues" evidence="5">
    <location>
        <begin position="1"/>
        <end position="11"/>
    </location>
</feature>
<sequence>MSVPVKNPPPAQTQNPTAHNPHANPRTFVARARERFLSDDRTGSDGAGDDGTVRDAISTSWRRSRSFKVQTDRLELPFVREPNTDSPLMSAARPVLDQLAVDLSAEPVSIILTSPDGVVLSRATGSGELLGRLDAVSLAPGYSYSEEHAGTNGIGTALETRQATLVTGAEHYAGCLAELSCAGVPIRNPFSGGVVGALDLTGWVAEGGSLLLSLAKSATVQIEQQMLANASERESRLLAAYLATCRRAPQMMVLAIAADVVLMNRRLRQSIDPQDQVSMLEHAVDQIHETQSTRRVNTLPSGRTLRLASVSQFSDVDAGIAVFHVHLMDSTPASPPRRRPTTPSPLPGIVGRSSSWRQCCDRIAQTVGAGQWIAVSGERGSGRAAVLRSAAGQYRSGAIRVFAAADFSDADTLDSFAAEMERDDFAVIIRDIDEFDDDMLLDLADVLQGREHAGWLGITLNAEDSAPGLAATLLPFFSHTIEVPPLRHRIEDLQVLVPTLLRQLTRGRELSVAPDAMRQLSKYTWPGNVAELRQALRDVVTHHRSGTITVQHLPPTYRAQNRHTLTRIEALERDAIVRSLEENAHNKVAAANALGISRATIYRKIKEFGIDI</sequence>
<dbReference type="InterPro" id="IPR027417">
    <property type="entry name" value="P-loop_NTPase"/>
</dbReference>
<evidence type="ECO:0000256" key="5">
    <source>
        <dbReference type="SAM" id="MobiDB-lite"/>
    </source>
</evidence>
<dbReference type="EMBL" id="CP059491">
    <property type="protein sequence ID" value="QMT00604.1"/>
    <property type="molecule type" value="Genomic_DNA"/>
</dbReference>
<dbReference type="InterPro" id="IPR002078">
    <property type="entry name" value="Sigma_54_int"/>
</dbReference>
<dbReference type="Gene3D" id="1.10.10.60">
    <property type="entry name" value="Homeodomain-like"/>
    <property type="match status" value="1"/>
</dbReference>
<evidence type="ECO:0000256" key="1">
    <source>
        <dbReference type="ARBA" id="ARBA00022741"/>
    </source>
</evidence>
<evidence type="ECO:0000256" key="2">
    <source>
        <dbReference type="ARBA" id="ARBA00022840"/>
    </source>
</evidence>
<feature type="region of interest" description="Disordered" evidence="5">
    <location>
        <begin position="330"/>
        <end position="350"/>
    </location>
</feature>
<keyword evidence="4" id="KW-0804">Transcription</keyword>
<dbReference type="InterPro" id="IPR002197">
    <property type="entry name" value="HTH_Fis"/>
</dbReference>
<dbReference type="KEGG" id="gji:H1R19_17130"/>
<dbReference type="GO" id="GO:0043565">
    <property type="term" value="F:sequence-specific DNA binding"/>
    <property type="evidence" value="ECO:0007669"/>
    <property type="project" value="InterPro"/>
</dbReference>
<dbReference type="PROSITE" id="PS50045">
    <property type="entry name" value="SIGMA54_INTERACT_4"/>
    <property type="match status" value="1"/>
</dbReference>
<dbReference type="PANTHER" id="PTHR32071">
    <property type="entry name" value="TRANSCRIPTIONAL REGULATORY PROTEIN"/>
    <property type="match status" value="1"/>
</dbReference>
<dbReference type="PANTHER" id="PTHR32071:SF122">
    <property type="entry name" value="SIGMA FACTOR"/>
    <property type="match status" value="1"/>
</dbReference>
<dbReference type="GO" id="GO:0005524">
    <property type="term" value="F:ATP binding"/>
    <property type="evidence" value="ECO:0007669"/>
    <property type="project" value="UniProtKB-KW"/>
</dbReference>
<dbReference type="Pfam" id="PF25601">
    <property type="entry name" value="AAA_lid_14"/>
    <property type="match status" value="1"/>
</dbReference>
<organism evidence="7 8">
    <name type="scientific">Gordonia jinghuaiqii</name>
    <dbReference type="NCBI Taxonomy" id="2758710"/>
    <lineage>
        <taxon>Bacteria</taxon>
        <taxon>Bacillati</taxon>
        <taxon>Actinomycetota</taxon>
        <taxon>Actinomycetes</taxon>
        <taxon>Mycobacteriales</taxon>
        <taxon>Gordoniaceae</taxon>
        <taxon>Gordonia</taxon>
    </lineage>
</organism>
<dbReference type="SUPFAM" id="SSF52540">
    <property type="entry name" value="P-loop containing nucleoside triphosphate hydrolases"/>
    <property type="match status" value="1"/>
</dbReference>
<dbReference type="Proteomes" id="UP000515663">
    <property type="component" value="Chromosome"/>
</dbReference>
<feature type="domain" description="Sigma-54 factor interaction" evidence="6">
    <location>
        <begin position="480"/>
        <end position="541"/>
    </location>
</feature>
<protein>
    <submittedName>
        <fullName evidence="7">Fis family transcriptional regulator</fullName>
    </submittedName>
</protein>
<evidence type="ECO:0000313" key="8">
    <source>
        <dbReference type="Proteomes" id="UP000515663"/>
    </source>
</evidence>
<keyword evidence="2" id="KW-0067">ATP-binding</keyword>
<dbReference type="GO" id="GO:0006355">
    <property type="term" value="P:regulation of DNA-templated transcription"/>
    <property type="evidence" value="ECO:0007669"/>
    <property type="project" value="InterPro"/>
</dbReference>
<dbReference type="PRINTS" id="PR01590">
    <property type="entry name" value="HTHFIS"/>
</dbReference>
<dbReference type="InterPro" id="IPR009057">
    <property type="entry name" value="Homeodomain-like_sf"/>
</dbReference>
<accession>A0A7D7QGQ7</accession>
<proteinExistence type="predicted"/>
<evidence type="ECO:0000256" key="3">
    <source>
        <dbReference type="ARBA" id="ARBA00023015"/>
    </source>
</evidence>
<keyword evidence="3" id="KW-0805">Transcription regulation</keyword>
<dbReference type="Gene3D" id="3.30.450.40">
    <property type="match status" value="1"/>
</dbReference>
<dbReference type="SUPFAM" id="SSF46689">
    <property type="entry name" value="Homeodomain-like"/>
    <property type="match status" value="1"/>
</dbReference>
<evidence type="ECO:0000259" key="6">
    <source>
        <dbReference type="PROSITE" id="PS50045"/>
    </source>
</evidence>
<dbReference type="Gene3D" id="1.10.8.60">
    <property type="match status" value="1"/>
</dbReference>
<gene>
    <name evidence="7" type="ORF">H1R19_17130</name>
</gene>
<keyword evidence="8" id="KW-1185">Reference proteome</keyword>
<dbReference type="InterPro" id="IPR029016">
    <property type="entry name" value="GAF-like_dom_sf"/>
</dbReference>
<name>A0A7D7QGQ7_9ACTN</name>
<evidence type="ECO:0000313" key="7">
    <source>
        <dbReference type="EMBL" id="QMT00604.1"/>
    </source>
</evidence>
<dbReference type="Pfam" id="PF02954">
    <property type="entry name" value="HTH_8"/>
    <property type="match status" value="1"/>
</dbReference>
<dbReference type="InterPro" id="IPR058031">
    <property type="entry name" value="AAA_lid_NorR"/>
</dbReference>
<reference evidence="8" key="1">
    <citation type="submission" date="2020-07" db="EMBL/GenBank/DDBJ databases">
        <title>novel species isolated from the respiratory tract of Marmot.</title>
        <authorList>
            <person name="Zhang G."/>
        </authorList>
    </citation>
    <scope>NUCLEOTIDE SEQUENCE [LARGE SCALE GENOMIC DNA]</scope>
    <source>
        <strain evidence="8">686</strain>
    </source>
</reference>
<feature type="region of interest" description="Disordered" evidence="5">
    <location>
        <begin position="1"/>
        <end position="29"/>
    </location>
</feature>